<protein>
    <submittedName>
        <fullName evidence="1">Uncharacterized protein</fullName>
    </submittedName>
</protein>
<reference evidence="1" key="1">
    <citation type="submission" date="2014-11" db="EMBL/GenBank/DDBJ databases">
        <authorList>
            <person name="Amaro Gonzalez C."/>
        </authorList>
    </citation>
    <scope>NUCLEOTIDE SEQUENCE</scope>
</reference>
<proteinExistence type="predicted"/>
<evidence type="ECO:0000313" key="1">
    <source>
        <dbReference type="EMBL" id="JAH34817.1"/>
    </source>
</evidence>
<dbReference type="EMBL" id="GBXM01073760">
    <property type="protein sequence ID" value="JAH34817.1"/>
    <property type="molecule type" value="Transcribed_RNA"/>
</dbReference>
<dbReference type="AlphaFoldDB" id="A0A0E9S0V4"/>
<reference evidence="1" key="2">
    <citation type="journal article" date="2015" name="Fish Shellfish Immunol.">
        <title>Early steps in the European eel (Anguilla anguilla)-Vibrio vulnificus interaction in the gills: Role of the RtxA13 toxin.</title>
        <authorList>
            <person name="Callol A."/>
            <person name="Pajuelo D."/>
            <person name="Ebbesson L."/>
            <person name="Teles M."/>
            <person name="MacKenzie S."/>
            <person name="Amaro C."/>
        </authorList>
    </citation>
    <scope>NUCLEOTIDE SEQUENCE</scope>
</reference>
<organism evidence="1">
    <name type="scientific">Anguilla anguilla</name>
    <name type="common">European freshwater eel</name>
    <name type="synonym">Muraena anguilla</name>
    <dbReference type="NCBI Taxonomy" id="7936"/>
    <lineage>
        <taxon>Eukaryota</taxon>
        <taxon>Metazoa</taxon>
        <taxon>Chordata</taxon>
        <taxon>Craniata</taxon>
        <taxon>Vertebrata</taxon>
        <taxon>Euteleostomi</taxon>
        <taxon>Actinopterygii</taxon>
        <taxon>Neopterygii</taxon>
        <taxon>Teleostei</taxon>
        <taxon>Anguilliformes</taxon>
        <taxon>Anguillidae</taxon>
        <taxon>Anguilla</taxon>
    </lineage>
</organism>
<sequence length="41" mass="4605">MSQNSNYSNRITVICGIFFCCPLEKVRVHYAGCISSFGFLV</sequence>
<accession>A0A0E9S0V4</accession>
<name>A0A0E9S0V4_ANGAN</name>